<dbReference type="AlphaFoldDB" id="A0A177JF22"/>
<reference evidence="2 3" key="1">
    <citation type="submission" date="2016-02" db="EMBL/GenBank/DDBJ databases">
        <authorList>
            <person name="Wen L."/>
            <person name="He K."/>
            <person name="Yang H."/>
        </authorList>
    </citation>
    <scope>NUCLEOTIDE SEQUENCE [LARGE SCALE GENOMIC DNA]</scope>
    <source>
        <strain evidence="2 3">CD09_2</strain>
    </source>
</reference>
<gene>
    <name evidence="2" type="ORF">AX777_26010</name>
</gene>
<protein>
    <recommendedName>
        <fullName evidence="4">DUF4145 domain-containing protein</fullName>
    </recommendedName>
</protein>
<proteinExistence type="predicted"/>
<name>A0A177JF22_SPHYA</name>
<accession>A0A177JF22</accession>
<sequence>MSKLGRPPLRQRSDTASKRRQDGHYSMAGDYVDAEMFNNWKVKARHLLALSCGEQSSHYRGFTEFENGSGWGTNHSMLLNLKAVFEAAHEDFEGGYLSSVRSLVQAELFSNELDQATELLGKGYKVAAAVVAGVVLETSLRQLCEDGAITPSSLNKMNADLVKAEVYSLLVSKRITALADIRNNAAHGHSDEFTHDDVRDMIEKTGSFVADHIR</sequence>
<evidence type="ECO:0000256" key="1">
    <source>
        <dbReference type="SAM" id="MobiDB-lite"/>
    </source>
</evidence>
<comment type="caution">
    <text evidence="2">The sequence shown here is derived from an EMBL/GenBank/DDBJ whole genome shotgun (WGS) entry which is preliminary data.</text>
</comment>
<organism evidence="2 3">
    <name type="scientific">Sphingobium yanoikuyae</name>
    <name type="common">Sphingomonas yanoikuyae</name>
    <dbReference type="NCBI Taxonomy" id="13690"/>
    <lineage>
        <taxon>Bacteria</taxon>
        <taxon>Pseudomonadati</taxon>
        <taxon>Pseudomonadota</taxon>
        <taxon>Alphaproteobacteria</taxon>
        <taxon>Sphingomonadales</taxon>
        <taxon>Sphingomonadaceae</taxon>
        <taxon>Sphingobium</taxon>
    </lineage>
</organism>
<evidence type="ECO:0000313" key="2">
    <source>
        <dbReference type="EMBL" id="OAH39869.1"/>
    </source>
</evidence>
<feature type="compositionally biased region" description="Basic and acidic residues" evidence="1">
    <location>
        <begin position="11"/>
        <end position="22"/>
    </location>
</feature>
<feature type="region of interest" description="Disordered" evidence="1">
    <location>
        <begin position="1"/>
        <end position="22"/>
    </location>
</feature>
<dbReference type="Proteomes" id="UP000077262">
    <property type="component" value="Unassembled WGS sequence"/>
</dbReference>
<evidence type="ECO:0008006" key="4">
    <source>
        <dbReference type="Google" id="ProtNLM"/>
    </source>
</evidence>
<dbReference type="EMBL" id="LSTR01000075">
    <property type="protein sequence ID" value="OAH39869.1"/>
    <property type="molecule type" value="Genomic_DNA"/>
</dbReference>
<evidence type="ECO:0000313" key="3">
    <source>
        <dbReference type="Proteomes" id="UP000077262"/>
    </source>
</evidence>